<reference evidence="1" key="1">
    <citation type="submission" date="2021-05" db="EMBL/GenBank/DDBJ databases">
        <authorList>
            <person name="Alioto T."/>
            <person name="Alioto T."/>
            <person name="Gomez Garrido J."/>
        </authorList>
    </citation>
    <scope>NUCLEOTIDE SEQUENCE</scope>
</reference>
<dbReference type="EMBL" id="HBUE01073888">
    <property type="protein sequence ID" value="CAG6473980.1"/>
    <property type="molecule type" value="Transcribed_RNA"/>
</dbReference>
<proteinExistence type="predicted"/>
<sequence>MAAFSGNFKYLNGNRHVTRNTSRFSASEIEPLGQGSLPKTYTFRNFKHGRADPFVQLLHRTSTVYAHVLLRFTLSPQKVEIMLQFLFHFALQFCPTIFNESLICLKKC</sequence>
<dbReference type="AlphaFoldDB" id="A0A8D8BI84"/>
<protein>
    <submittedName>
        <fullName evidence="1">(northern house mosquito) hypothetical protein</fullName>
    </submittedName>
</protein>
<evidence type="ECO:0000313" key="1">
    <source>
        <dbReference type="EMBL" id="CAG6473980.1"/>
    </source>
</evidence>
<organism evidence="1">
    <name type="scientific">Culex pipiens</name>
    <name type="common">House mosquito</name>
    <dbReference type="NCBI Taxonomy" id="7175"/>
    <lineage>
        <taxon>Eukaryota</taxon>
        <taxon>Metazoa</taxon>
        <taxon>Ecdysozoa</taxon>
        <taxon>Arthropoda</taxon>
        <taxon>Hexapoda</taxon>
        <taxon>Insecta</taxon>
        <taxon>Pterygota</taxon>
        <taxon>Neoptera</taxon>
        <taxon>Endopterygota</taxon>
        <taxon>Diptera</taxon>
        <taxon>Nematocera</taxon>
        <taxon>Culicoidea</taxon>
        <taxon>Culicidae</taxon>
        <taxon>Culicinae</taxon>
        <taxon>Culicini</taxon>
        <taxon>Culex</taxon>
        <taxon>Culex</taxon>
    </lineage>
</organism>
<accession>A0A8D8BI84</accession>
<name>A0A8D8BI84_CULPI</name>